<dbReference type="RefSeq" id="WP_145357242.1">
    <property type="nucleotide sequence ID" value="NZ_CP036265.1"/>
</dbReference>
<protein>
    <submittedName>
        <fullName evidence="3">Uncharacterized protein</fullName>
    </submittedName>
</protein>
<reference evidence="3 4" key="1">
    <citation type="submission" date="2019-02" db="EMBL/GenBank/DDBJ databases">
        <title>Deep-cultivation of Planctomycetes and their phenomic and genomic characterization uncovers novel biology.</title>
        <authorList>
            <person name="Wiegand S."/>
            <person name="Jogler M."/>
            <person name="Boedeker C."/>
            <person name="Pinto D."/>
            <person name="Vollmers J."/>
            <person name="Rivas-Marin E."/>
            <person name="Kohn T."/>
            <person name="Peeters S.H."/>
            <person name="Heuer A."/>
            <person name="Rast P."/>
            <person name="Oberbeckmann S."/>
            <person name="Bunk B."/>
            <person name="Jeske O."/>
            <person name="Meyerdierks A."/>
            <person name="Storesund J.E."/>
            <person name="Kallscheuer N."/>
            <person name="Luecker S."/>
            <person name="Lage O.M."/>
            <person name="Pohl T."/>
            <person name="Merkel B.J."/>
            <person name="Hornburger P."/>
            <person name="Mueller R.-W."/>
            <person name="Bruemmer F."/>
            <person name="Labrenz M."/>
            <person name="Spormann A.M."/>
            <person name="Op den Camp H."/>
            <person name="Overmann J."/>
            <person name="Amann R."/>
            <person name="Jetten M.S.M."/>
            <person name="Mascher T."/>
            <person name="Medema M.H."/>
            <person name="Devos D.P."/>
            <person name="Kaster A.-K."/>
            <person name="Ovreas L."/>
            <person name="Rohde M."/>
            <person name="Galperin M.Y."/>
            <person name="Jogler C."/>
        </authorList>
    </citation>
    <scope>NUCLEOTIDE SEQUENCE [LARGE SCALE GENOMIC DNA]</scope>
    <source>
        <strain evidence="3 4">CA12</strain>
    </source>
</reference>
<dbReference type="EMBL" id="CP036265">
    <property type="protein sequence ID" value="QDT14422.1"/>
    <property type="molecule type" value="Genomic_DNA"/>
</dbReference>
<gene>
    <name evidence="3" type="ORF">CA12_04950</name>
</gene>
<evidence type="ECO:0000256" key="2">
    <source>
        <dbReference type="SAM" id="MobiDB-lite"/>
    </source>
</evidence>
<feature type="region of interest" description="Disordered" evidence="2">
    <location>
        <begin position="68"/>
        <end position="88"/>
    </location>
</feature>
<organism evidence="3 4">
    <name type="scientific">Alienimonas californiensis</name>
    <dbReference type="NCBI Taxonomy" id="2527989"/>
    <lineage>
        <taxon>Bacteria</taxon>
        <taxon>Pseudomonadati</taxon>
        <taxon>Planctomycetota</taxon>
        <taxon>Planctomycetia</taxon>
        <taxon>Planctomycetales</taxon>
        <taxon>Planctomycetaceae</taxon>
        <taxon>Alienimonas</taxon>
    </lineage>
</organism>
<feature type="coiled-coil region" evidence="1">
    <location>
        <begin position="26"/>
        <end position="67"/>
    </location>
</feature>
<sequence length="205" mass="21576">MHRRTPLLTVLIVAGLGAALPAGLRGGELEDRIKTLELQLQLAETTAALLEKENEALRQENAALKAKHAAAPAAADASEMPPAEGGEAADPFRVGAVWYGTLRGGKDGKEQMKWALSVSERTGDRIAGGVAFDVPGKPKFEMKFTGSAPTDGDGPVTVETERVGQAKLFMRGRLANGAVTGACSMTDPHGRKKYGSAALIARDRE</sequence>
<keyword evidence="1" id="KW-0175">Coiled coil</keyword>
<dbReference type="AlphaFoldDB" id="A0A517P4V7"/>
<evidence type="ECO:0000313" key="4">
    <source>
        <dbReference type="Proteomes" id="UP000318741"/>
    </source>
</evidence>
<dbReference type="OrthoDB" id="289225at2"/>
<evidence type="ECO:0000256" key="1">
    <source>
        <dbReference type="SAM" id="Coils"/>
    </source>
</evidence>
<keyword evidence="4" id="KW-1185">Reference proteome</keyword>
<feature type="compositionally biased region" description="Low complexity" evidence="2">
    <location>
        <begin position="69"/>
        <end position="83"/>
    </location>
</feature>
<name>A0A517P4V7_9PLAN</name>
<dbReference type="Proteomes" id="UP000318741">
    <property type="component" value="Chromosome"/>
</dbReference>
<proteinExistence type="predicted"/>
<dbReference type="KEGG" id="acaf:CA12_04950"/>
<evidence type="ECO:0000313" key="3">
    <source>
        <dbReference type="EMBL" id="QDT14422.1"/>
    </source>
</evidence>
<accession>A0A517P4V7</accession>